<evidence type="ECO:0000256" key="1">
    <source>
        <dbReference type="SAM" id="MobiDB-lite"/>
    </source>
</evidence>
<protein>
    <submittedName>
        <fullName evidence="2">Uncharacterized protein</fullName>
    </submittedName>
</protein>
<proteinExistence type="predicted"/>
<dbReference type="AlphaFoldDB" id="A0A0U0S5Z2"/>
<name>A0A0U0S5Z2_MYCTX</name>
<reference evidence="3" key="1">
    <citation type="submission" date="2015-03" db="EMBL/GenBank/DDBJ databases">
        <authorList>
            <consortium name="Pathogen Informatics"/>
        </authorList>
    </citation>
    <scope>NUCLEOTIDE SEQUENCE [LARGE SCALE GENOMIC DNA]</scope>
    <source>
        <strain evidence="3">K00500041</strain>
    </source>
</reference>
<accession>A0A0U0S5Z2</accession>
<organism evidence="2 3">
    <name type="scientific">Mycobacterium tuberculosis</name>
    <dbReference type="NCBI Taxonomy" id="1773"/>
    <lineage>
        <taxon>Bacteria</taxon>
        <taxon>Bacillati</taxon>
        <taxon>Actinomycetota</taxon>
        <taxon>Actinomycetes</taxon>
        <taxon>Mycobacteriales</taxon>
        <taxon>Mycobacteriaceae</taxon>
        <taxon>Mycobacterium</taxon>
        <taxon>Mycobacterium tuberculosis complex</taxon>
    </lineage>
</organism>
<sequence>MSRVASGVTSRGVTPVPPTDTTRSTPPITAVFSAFRISTSSADTATTPSTTNPASVSSSVTSGPLWSSSPCAVRSSTTTTSARPTTNSARCSMGATVYPSFEHCAATFITAPPCRG</sequence>
<evidence type="ECO:0000313" key="3">
    <source>
        <dbReference type="Proteomes" id="UP000038802"/>
    </source>
</evidence>
<feature type="region of interest" description="Disordered" evidence="1">
    <location>
        <begin position="41"/>
        <end position="89"/>
    </location>
</feature>
<evidence type="ECO:0000313" key="2">
    <source>
        <dbReference type="EMBL" id="COW53336.1"/>
    </source>
</evidence>
<dbReference type="EMBL" id="CSAE01000565">
    <property type="protein sequence ID" value="COW53336.1"/>
    <property type="molecule type" value="Genomic_DNA"/>
</dbReference>
<feature type="region of interest" description="Disordered" evidence="1">
    <location>
        <begin position="1"/>
        <end position="27"/>
    </location>
</feature>
<gene>
    <name evidence="2" type="ORF">ERS007703_03816</name>
</gene>
<dbReference type="Proteomes" id="UP000038802">
    <property type="component" value="Unassembled WGS sequence"/>
</dbReference>